<dbReference type="PANTHER" id="PTHR11926:SF1560">
    <property type="entry name" value="UDP-GLYCOSYLTRANSFERASE 74E1-RELATED"/>
    <property type="match status" value="1"/>
</dbReference>
<dbReference type="CDD" id="cd03784">
    <property type="entry name" value="GT1_Gtf-like"/>
    <property type="match status" value="1"/>
</dbReference>
<proteinExistence type="inferred from homology"/>
<evidence type="ECO:0000256" key="4">
    <source>
        <dbReference type="RuleBase" id="RU003718"/>
    </source>
</evidence>
<evidence type="ECO:0000256" key="2">
    <source>
        <dbReference type="ARBA" id="ARBA00022676"/>
    </source>
</evidence>
<dbReference type="FunFam" id="3.40.50.2000:FF:000019">
    <property type="entry name" value="Glycosyltransferase"/>
    <property type="match status" value="1"/>
</dbReference>
<keyword evidence="7" id="KW-1185">Reference proteome</keyword>
<keyword evidence="3 4" id="KW-0808">Transferase</keyword>
<comment type="caution">
    <text evidence="6">The sequence shown here is derived from an EMBL/GenBank/DDBJ whole genome shotgun (WGS) entry which is preliminary data.</text>
</comment>
<dbReference type="EMBL" id="PKPP01016419">
    <property type="protein sequence ID" value="PWA37740.1"/>
    <property type="molecule type" value="Genomic_DNA"/>
</dbReference>
<dbReference type="AlphaFoldDB" id="A0A2U1KLS8"/>
<dbReference type="OrthoDB" id="5835829at2759"/>
<dbReference type="Gene3D" id="3.40.50.2000">
    <property type="entry name" value="Glycogen Phosphorylase B"/>
    <property type="match status" value="2"/>
</dbReference>
<keyword evidence="2 4" id="KW-0328">Glycosyltransferase</keyword>
<dbReference type="GO" id="GO:0080043">
    <property type="term" value="F:quercetin 3-O-glucosyltransferase activity"/>
    <property type="evidence" value="ECO:0007669"/>
    <property type="project" value="TreeGrafter"/>
</dbReference>
<sequence length="459" mass="51504">MAEKQSDKAPHILLFPYPSQGHMNPIIEFGKRLISKGVKVTLITTIYISNTVISHNNDTTSLEIQAISDGFDEHGYAGASSSDDYLKKFKKVGSKSLGDLINKLRSEGSSINAIVYDSFITWALDVAIEFGINGGTFFTQACAVNNIYYHVYKGLIPVPSVSSVSVPGLPNFEYWETPSFVHNYGPYYYPSWTEIVFNQFTNIDQARWVFTNTFYKLEEEVIEWMKKMWPMKVVGPTLPSMYLDKRLEDDNDYGINLFKANHNEYLNWLNDKPKGSVVYVAFGSNAKLGPEQMEEVACALNDSDVNYLWVVRGEEKGKLPKEFVELKTGKGLIVSWCKQLDVLAHESVGCFVTHCGFNSTLEAISLGVPVVGMPQWTDQSTNGKCLEDIWGVGVRVKADERGIVKRQNIVSCMKEIMEGERGVVAQKNARKWMELAKEAVSEGGSSDKDMDGFICELKQ</sequence>
<evidence type="ECO:0000313" key="6">
    <source>
        <dbReference type="EMBL" id="PWA37740.1"/>
    </source>
</evidence>
<accession>A0A2U1KLS8</accession>
<dbReference type="EC" id="2.4.1.-" evidence="5"/>
<dbReference type="PROSITE" id="PS00375">
    <property type="entry name" value="UDPGT"/>
    <property type="match status" value="1"/>
</dbReference>
<evidence type="ECO:0000313" key="7">
    <source>
        <dbReference type="Proteomes" id="UP000245207"/>
    </source>
</evidence>
<organism evidence="6 7">
    <name type="scientific">Artemisia annua</name>
    <name type="common">Sweet wormwood</name>
    <dbReference type="NCBI Taxonomy" id="35608"/>
    <lineage>
        <taxon>Eukaryota</taxon>
        <taxon>Viridiplantae</taxon>
        <taxon>Streptophyta</taxon>
        <taxon>Embryophyta</taxon>
        <taxon>Tracheophyta</taxon>
        <taxon>Spermatophyta</taxon>
        <taxon>Magnoliopsida</taxon>
        <taxon>eudicotyledons</taxon>
        <taxon>Gunneridae</taxon>
        <taxon>Pentapetalae</taxon>
        <taxon>asterids</taxon>
        <taxon>campanulids</taxon>
        <taxon>Asterales</taxon>
        <taxon>Asteraceae</taxon>
        <taxon>Asteroideae</taxon>
        <taxon>Anthemideae</taxon>
        <taxon>Artemisiinae</taxon>
        <taxon>Artemisia</taxon>
    </lineage>
</organism>
<dbReference type="InterPro" id="IPR035595">
    <property type="entry name" value="UDP_glycos_trans_CS"/>
</dbReference>
<protein>
    <recommendedName>
        <fullName evidence="5">Glycosyltransferase</fullName>
        <ecNumber evidence="5">2.4.1.-</ecNumber>
    </recommendedName>
</protein>
<dbReference type="InterPro" id="IPR002213">
    <property type="entry name" value="UDP_glucos_trans"/>
</dbReference>
<evidence type="ECO:0000256" key="5">
    <source>
        <dbReference type="RuleBase" id="RU362057"/>
    </source>
</evidence>
<dbReference type="GO" id="GO:0080044">
    <property type="term" value="F:quercetin 7-O-glucosyltransferase activity"/>
    <property type="evidence" value="ECO:0007669"/>
    <property type="project" value="TreeGrafter"/>
</dbReference>
<dbReference type="PANTHER" id="PTHR11926">
    <property type="entry name" value="GLUCOSYL/GLUCURONOSYL TRANSFERASES"/>
    <property type="match status" value="1"/>
</dbReference>
<dbReference type="Pfam" id="PF00201">
    <property type="entry name" value="UDPGT"/>
    <property type="match status" value="1"/>
</dbReference>
<dbReference type="FunFam" id="3.40.50.2000:FF:000057">
    <property type="entry name" value="Glycosyltransferase"/>
    <property type="match status" value="1"/>
</dbReference>
<gene>
    <name evidence="6" type="ORF">CTI12_AA564160</name>
</gene>
<evidence type="ECO:0000256" key="3">
    <source>
        <dbReference type="ARBA" id="ARBA00022679"/>
    </source>
</evidence>
<reference evidence="6 7" key="1">
    <citation type="journal article" date="2018" name="Mol. Plant">
        <title>The genome of Artemisia annua provides insight into the evolution of Asteraceae family and artemisinin biosynthesis.</title>
        <authorList>
            <person name="Shen Q."/>
            <person name="Zhang L."/>
            <person name="Liao Z."/>
            <person name="Wang S."/>
            <person name="Yan T."/>
            <person name="Shi P."/>
            <person name="Liu M."/>
            <person name="Fu X."/>
            <person name="Pan Q."/>
            <person name="Wang Y."/>
            <person name="Lv Z."/>
            <person name="Lu X."/>
            <person name="Zhang F."/>
            <person name="Jiang W."/>
            <person name="Ma Y."/>
            <person name="Chen M."/>
            <person name="Hao X."/>
            <person name="Li L."/>
            <person name="Tang Y."/>
            <person name="Lv G."/>
            <person name="Zhou Y."/>
            <person name="Sun X."/>
            <person name="Brodelius P.E."/>
            <person name="Rose J.K.C."/>
            <person name="Tang K."/>
        </authorList>
    </citation>
    <scope>NUCLEOTIDE SEQUENCE [LARGE SCALE GENOMIC DNA]</scope>
    <source>
        <strain evidence="7">cv. Huhao1</strain>
        <tissue evidence="6">Leaf</tissue>
    </source>
</reference>
<comment type="similarity">
    <text evidence="1 4">Belongs to the UDP-glycosyltransferase family.</text>
</comment>
<dbReference type="SUPFAM" id="SSF53756">
    <property type="entry name" value="UDP-Glycosyltransferase/glycogen phosphorylase"/>
    <property type="match status" value="1"/>
</dbReference>
<dbReference type="Proteomes" id="UP000245207">
    <property type="component" value="Unassembled WGS sequence"/>
</dbReference>
<name>A0A2U1KLS8_ARTAN</name>
<evidence type="ECO:0000256" key="1">
    <source>
        <dbReference type="ARBA" id="ARBA00009995"/>
    </source>
</evidence>